<keyword evidence="2" id="KW-1185">Reference proteome</keyword>
<gene>
    <name evidence="1" type="ORF">HPB47_013551</name>
</gene>
<accession>A0AC60QY68</accession>
<protein>
    <submittedName>
        <fullName evidence="1">Uncharacterized protein</fullName>
    </submittedName>
</protein>
<name>A0AC60QY68_IXOPE</name>
<evidence type="ECO:0000313" key="2">
    <source>
        <dbReference type="Proteomes" id="UP000805193"/>
    </source>
</evidence>
<organism evidence="1 2">
    <name type="scientific">Ixodes persulcatus</name>
    <name type="common">Taiga tick</name>
    <dbReference type="NCBI Taxonomy" id="34615"/>
    <lineage>
        <taxon>Eukaryota</taxon>
        <taxon>Metazoa</taxon>
        <taxon>Ecdysozoa</taxon>
        <taxon>Arthropoda</taxon>
        <taxon>Chelicerata</taxon>
        <taxon>Arachnida</taxon>
        <taxon>Acari</taxon>
        <taxon>Parasitiformes</taxon>
        <taxon>Ixodida</taxon>
        <taxon>Ixodoidea</taxon>
        <taxon>Ixodidae</taxon>
        <taxon>Ixodinae</taxon>
        <taxon>Ixodes</taxon>
    </lineage>
</organism>
<reference evidence="1 2" key="1">
    <citation type="journal article" date="2020" name="Cell">
        <title>Large-Scale Comparative Analyses of Tick Genomes Elucidate Their Genetic Diversity and Vector Capacities.</title>
        <authorList>
            <consortium name="Tick Genome and Microbiome Consortium (TIGMIC)"/>
            <person name="Jia N."/>
            <person name="Wang J."/>
            <person name="Shi W."/>
            <person name="Du L."/>
            <person name="Sun Y."/>
            <person name="Zhan W."/>
            <person name="Jiang J.F."/>
            <person name="Wang Q."/>
            <person name="Zhang B."/>
            <person name="Ji P."/>
            <person name="Bell-Sakyi L."/>
            <person name="Cui X.M."/>
            <person name="Yuan T.T."/>
            <person name="Jiang B.G."/>
            <person name="Yang W.F."/>
            <person name="Lam T.T."/>
            <person name="Chang Q.C."/>
            <person name="Ding S.J."/>
            <person name="Wang X.J."/>
            <person name="Zhu J.G."/>
            <person name="Ruan X.D."/>
            <person name="Zhao L."/>
            <person name="Wei J.T."/>
            <person name="Ye R.Z."/>
            <person name="Que T.C."/>
            <person name="Du C.H."/>
            <person name="Zhou Y.H."/>
            <person name="Cheng J.X."/>
            <person name="Dai P.F."/>
            <person name="Guo W.B."/>
            <person name="Han X.H."/>
            <person name="Huang E.J."/>
            <person name="Li L.F."/>
            <person name="Wei W."/>
            <person name="Gao Y.C."/>
            <person name="Liu J.Z."/>
            <person name="Shao H.Z."/>
            <person name="Wang X."/>
            <person name="Wang C.C."/>
            <person name="Yang T.C."/>
            <person name="Huo Q.B."/>
            <person name="Li W."/>
            <person name="Chen H.Y."/>
            <person name="Chen S.E."/>
            <person name="Zhou L.G."/>
            <person name="Ni X.B."/>
            <person name="Tian J.H."/>
            <person name="Sheng Y."/>
            <person name="Liu T."/>
            <person name="Pan Y.S."/>
            <person name="Xia L.Y."/>
            <person name="Li J."/>
            <person name="Zhao F."/>
            <person name="Cao W.C."/>
        </authorList>
    </citation>
    <scope>NUCLEOTIDE SEQUENCE [LARGE SCALE GENOMIC DNA]</scope>
    <source>
        <strain evidence="1">Iper-2018</strain>
    </source>
</reference>
<comment type="caution">
    <text evidence="1">The sequence shown here is derived from an EMBL/GenBank/DDBJ whole genome shotgun (WGS) entry which is preliminary data.</text>
</comment>
<evidence type="ECO:0000313" key="1">
    <source>
        <dbReference type="EMBL" id="KAG0444641.1"/>
    </source>
</evidence>
<dbReference type="Proteomes" id="UP000805193">
    <property type="component" value="Unassembled WGS sequence"/>
</dbReference>
<dbReference type="EMBL" id="JABSTQ010001699">
    <property type="protein sequence ID" value="KAG0444641.1"/>
    <property type="molecule type" value="Genomic_DNA"/>
</dbReference>
<feature type="non-terminal residue" evidence="1">
    <location>
        <position position="97"/>
    </location>
</feature>
<proteinExistence type="predicted"/>
<sequence>MAQLSPLTSTNSPPPSGTGSGSNGTTSRDRSSASPSSSSRKKRRVHDADSSGEDDMSPTSLAKRFMSDAAHCAGSSSPATTPSTDVASSFELIDVTE</sequence>